<dbReference type="PANTHER" id="PTHR24256">
    <property type="entry name" value="TRYPTASE-RELATED"/>
    <property type="match status" value="1"/>
</dbReference>
<name>A0A226CYS9_FOLCA</name>
<protein>
    <submittedName>
        <fullName evidence="6">Serine protease 44</fullName>
    </submittedName>
</protein>
<evidence type="ECO:0000313" key="7">
    <source>
        <dbReference type="Proteomes" id="UP000198287"/>
    </source>
</evidence>
<gene>
    <name evidence="6" type="ORF">Fcan01_27079</name>
</gene>
<evidence type="ECO:0000256" key="4">
    <source>
        <dbReference type="SAM" id="SignalP"/>
    </source>
</evidence>
<evidence type="ECO:0000313" key="6">
    <source>
        <dbReference type="EMBL" id="OXA38139.1"/>
    </source>
</evidence>
<dbReference type="CDD" id="cd00190">
    <property type="entry name" value="Tryp_SPc"/>
    <property type="match status" value="2"/>
</dbReference>
<feature type="signal peptide" evidence="4">
    <location>
        <begin position="1"/>
        <end position="22"/>
    </location>
</feature>
<feature type="region of interest" description="Disordered" evidence="3">
    <location>
        <begin position="123"/>
        <end position="164"/>
    </location>
</feature>
<dbReference type="GO" id="GO:0004252">
    <property type="term" value="F:serine-type endopeptidase activity"/>
    <property type="evidence" value="ECO:0007669"/>
    <property type="project" value="InterPro"/>
</dbReference>
<feature type="compositionally biased region" description="Low complexity" evidence="3">
    <location>
        <begin position="775"/>
        <end position="788"/>
    </location>
</feature>
<dbReference type="PROSITE" id="PS50240">
    <property type="entry name" value="TRYPSIN_DOM"/>
    <property type="match status" value="2"/>
</dbReference>
<dbReference type="GO" id="GO:0006508">
    <property type="term" value="P:proteolysis"/>
    <property type="evidence" value="ECO:0007669"/>
    <property type="project" value="UniProtKB-KW"/>
</dbReference>
<accession>A0A226CYS9</accession>
<dbReference type="Gene3D" id="2.40.10.10">
    <property type="entry name" value="Trypsin-like serine proteases"/>
    <property type="match status" value="3"/>
</dbReference>
<dbReference type="InterPro" id="IPR043504">
    <property type="entry name" value="Peptidase_S1_PA_chymotrypsin"/>
</dbReference>
<comment type="caution">
    <text evidence="6">The sequence shown here is derived from an EMBL/GenBank/DDBJ whole genome shotgun (WGS) entry which is preliminary data.</text>
</comment>
<sequence length="908" mass="96614">MGGSILNQLVVAVVVLSMVVLGEEEKKEERLGLLASTLGVQPVPGYVPEHGAGQGQLISGGNTDHNGGNHQGGGGNYETENIPVIGGGGGGPYSGAGSGFQGGGGGGGPCQCVPVEHCANQGGGGGGYPGEKEPIIENPHPPPPPDSGYGGGEEQIGTNPPKDGAGVIDIRIVNRPPGGQGGVQCSPGQVFCCGKQNTGGGNGGGNHFPGGGYAVCGKTSALDVPGWVPEYGQAKFGSYPWMAVILGKGNNYIGAGALLNENYVLTVAHKVQSWKPGTYMKIRLGEWNAKDDDEPYKNVEIEVADIQFHPQFNPENLYNDVALIKLAKPIDVNAFPHIKAACLPKDAYANKPGQRCWVAGFGKDAFGNGKHSYIMKEVDLPIVESQTCENLLKATRLGKYFELNKHSFLCAGGEEGKDACTGDGGSPLMCEINGTWNVVGLVAWGIGCADYAVPGALDFSFVEKSPTQFSSIMACVSSYWLLSLGLMGLTFGDITNIKINDHSPFWLGSNESFQDFPESSVPSDDDTDGVGTTTAEFPVASDDFDLRQDFGQNEDLSTSYTPGYCRCINKYYCNGANYKPPCRNRDDVMCCLTTGPGCGVPANFPFFNPYPLYGEANFGDHPWTALVMDTNNQVIYGLGIVISWRIVLTTARNVQHLQSGRSGRLKVRLGEWDLSSNDEPFKPQEFGVSEIIIHPNFNPRTYQNDIAILRLTNFVDLSSFPSIRSGCVAKPNDVNKFAGAKCLVSGWGVQPSLRQRVVVGNKNPAGVGGRPISSQQQQQVPPAQTLPTQPNPPPGQGAGQTRNILKEVDLQMVEGNVCQDALRKNVGDPQFLLDQKSFLCAGGDHGKGLCKGDEGGALVCKDRRSERYTVVGMASWGTTCGQAGFPVVFTNVASYYEWIKSVDPQIGQ</sequence>
<dbReference type="STRING" id="158441.A0A226CYS9"/>
<dbReference type="InterPro" id="IPR001254">
    <property type="entry name" value="Trypsin_dom"/>
</dbReference>
<feature type="region of interest" description="Disordered" evidence="3">
    <location>
        <begin position="761"/>
        <end position="800"/>
    </location>
</feature>
<keyword evidence="1" id="KW-1015">Disulfide bond</keyword>
<feature type="domain" description="Peptidase S1" evidence="5">
    <location>
        <begin position="214"/>
        <end position="481"/>
    </location>
</feature>
<proteinExistence type="inferred from homology"/>
<keyword evidence="6" id="KW-0645">Protease</keyword>
<dbReference type="EMBL" id="LNIX01000048">
    <property type="protein sequence ID" value="OXA38139.1"/>
    <property type="molecule type" value="Genomic_DNA"/>
</dbReference>
<dbReference type="Pfam" id="PF00089">
    <property type="entry name" value="Trypsin"/>
    <property type="match status" value="3"/>
</dbReference>
<dbReference type="OMA" id="VVEHDEC"/>
<feature type="domain" description="Peptidase S1" evidence="5">
    <location>
        <begin position="612"/>
        <end position="904"/>
    </location>
</feature>
<evidence type="ECO:0000259" key="5">
    <source>
        <dbReference type="PROSITE" id="PS50240"/>
    </source>
</evidence>
<dbReference type="AlphaFoldDB" id="A0A226CYS9"/>
<reference evidence="6 7" key="1">
    <citation type="submission" date="2015-12" db="EMBL/GenBank/DDBJ databases">
        <title>The genome of Folsomia candida.</title>
        <authorList>
            <person name="Faddeeva A."/>
            <person name="Derks M.F."/>
            <person name="Anvar Y."/>
            <person name="Smit S."/>
            <person name="Van Straalen N."/>
            <person name="Roelofs D."/>
        </authorList>
    </citation>
    <scope>NUCLEOTIDE SEQUENCE [LARGE SCALE GENOMIC DNA]</scope>
    <source>
        <strain evidence="6 7">VU population</strain>
        <tissue evidence="6">Whole body</tissue>
    </source>
</reference>
<dbReference type="SMART" id="SM00020">
    <property type="entry name" value="Tryp_SPc"/>
    <property type="match status" value="2"/>
</dbReference>
<dbReference type="PRINTS" id="PR00722">
    <property type="entry name" value="CHYMOTRYPSIN"/>
</dbReference>
<keyword evidence="4" id="KW-0732">Signal</keyword>
<dbReference type="InterPro" id="IPR051487">
    <property type="entry name" value="Ser/Thr_Proteases_Immune/Dev"/>
</dbReference>
<dbReference type="InterPro" id="IPR001314">
    <property type="entry name" value="Peptidase_S1A"/>
</dbReference>
<evidence type="ECO:0000256" key="1">
    <source>
        <dbReference type="ARBA" id="ARBA00023157"/>
    </source>
</evidence>
<keyword evidence="7" id="KW-1185">Reference proteome</keyword>
<evidence type="ECO:0000256" key="2">
    <source>
        <dbReference type="ARBA" id="ARBA00024195"/>
    </source>
</evidence>
<dbReference type="OrthoDB" id="6261922at2759"/>
<dbReference type="SUPFAM" id="SSF50494">
    <property type="entry name" value="Trypsin-like serine proteases"/>
    <property type="match status" value="2"/>
</dbReference>
<feature type="chain" id="PRO_5012623909" evidence="4">
    <location>
        <begin position="23"/>
        <end position="908"/>
    </location>
</feature>
<comment type="similarity">
    <text evidence="2">Belongs to the peptidase S1 family. CLIP subfamily.</text>
</comment>
<dbReference type="InterPro" id="IPR009003">
    <property type="entry name" value="Peptidase_S1_PA"/>
</dbReference>
<keyword evidence="6" id="KW-0378">Hydrolase</keyword>
<evidence type="ECO:0000256" key="3">
    <source>
        <dbReference type="SAM" id="MobiDB-lite"/>
    </source>
</evidence>
<organism evidence="6 7">
    <name type="scientific">Folsomia candida</name>
    <name type="common">Springtail</name>
    <dbReference type="NCBI Taxonomy" id="158441"/>
    <lineage>
        <taxon>Eukaryota</taxon>
        <taxon>Metazoa</taxon>
        <taxon>Ecdysozoa</taxon>
        <taxon>Arthropoda</taxon>
        <taxon>Hexapoda</taxon>
        <taxon>Collembola</taxon>
        <taxon>Entomobryomorpha</taxon>
        <taxon>Isotomoidea</taxon>
        <taxon>Isotomidae</taxon>
        <taxon>Proisotominae</taxon>
        <taxon>Folsomia</taxon>
    </lineage>
</organism>
<dbReference type="Proteomes" id="UP000198287">
    <property type="component" value="Unassembled WGS sequence"/>
</dbReference>
<dbReference type="FunFam" id="2.40.10.10:FF:000002">
    <property type="entry name" value="Transmembrane protease serine"/>
    <property type="match status" value="1"/>
</dbReference>